<name>A0A445C801_ARAHY</name>
<sequence length="535" mass="61134">MGSFTLTVYHGRRFGYEEATLQYLGGEKIVIEDIDSDCWSLFEAYAELGENIAALWYKDPASQWLEKALKLFATDRDALNMCKIANLRGHVEVFVVHVVEDAEEFPETGFIDVGYQTQQNPCNGLVVYEGEKNQERKNDDVQQGNEEDHIDIDVATENERAESNSDDDSDDEEFIPSDLEGDSVDDIHFTDNDEEYDYESGFEEDATAKSSKRVDKGKWVMNGDFSNEEGFNNDEVDLEYEVGVGSDDEEGEGKDKNEPRSYPIHKDCKYMNSYKWEVGTVFASREEFKDIVTSYVVQTRRGLRYAKLDLVRVMAICQPACNFWLYAAKMKNKATCQLRYMNLKHTCGQYHRVRIMHTSWMSRAFRKKVEHNPRVKIKELVNKAQRKWNLTVTTSMAAKSRQMALDDIQGEYRKQYKRIGDYCYELLRSNPGSSVTLKIQRVYCIVFHMYVTAQPTKQIAAKIATRGKKSSNSKPVMQSATRGRKRSRGQGNSSSQTQPATSSTPITRSKSSHSQPIPKPITHATRPMTTQTATP</sequence>
<gene>
    <name evidence="3" type="ORF">Ahy_A07g032996</name>
</gene>
<feature type="compositionally biased region" description="Low complexity" evidence="1">
    <location>
        <begin position="493"/>
        <end position="507"/>
    </location>
</feature>
<keyword evidence="4" id="KW-1185">Reference proteome</keyword>
<evidence type="ECO:0000313" key="3">
    <source>
        <dbReference type="EMBL" id="RYR47075.1"/>
    </source>
</evidence>
<organism evidence="3 4">
    <name type="scientific">Arachis hypogaea</name>
    <name type="common">Peanut</name>
    <dbReference type="NCBI Taxonomy" id="3818"/>
    <lineage>
        <taxon>Eukaryota</taxon>
        <taxon>Viridiplantae</taxon>
        <taxon>Streptophyta</taxon>
        <taxon>Embryophyta</taxon>
        <taxon>Tracheophyta</taxon>
        <taxon>Spermatophyta</taxon>
        <taxon>Magnoliopsida</taxon>
        <taxon>eudicotyledons</taxon>
        <taxon>Gunneridae</taxon>
        <taxon>Pentapetalae</taxon>
        <taxon>rosids</taxon>
        <taxon>fabids</taxon>
        <taxon>Fabales</taxon>
        <taxon>Fabaceae</taxon>
        <taxon>Papilionoideae</taxon>
        <taxon>50 kb inversion clade</taxon>
        <taxon>dalbergioids sensu lato</taxon>
        <taxon>Dalbergieae</taxon>
        <taxon>Pterocarpus clade</taxon>
        <taxon>Arachis</taxon>
    </lineage>
</organism>
<comment type="caution">
    <text evidence="3">The sequence shown here is derived from an EMBL/GenBank/DDBJ whole genome shotgun (WGS) entry which is preliminary data.</text>
</comment>
<dbReference type="InterPro" id="IPR058594">
    <property type="entry name" value="PB1-like_dom_pln"/>
</dbReference>
<feature type="region of interest" description="Disordered" evidence="1">
    <location>
        <begin position="134"/>
        <end position="189"/>
    </location>
</feature>
<dbReference type="Pfam" id="PF26130">
    <property type="entry name" value="PB1-like"/>
    <property type="match status" value="1"/>
</dbReference>
<evidence type="ECO:0000313" key="4">
    <source>
        <dbReference type="Proteomes" id="UP000289738"/>
    </source>
</evidence>
<dbReference type="AlphaFoldDB" id="A0A445C801"/>
<feature type="region of interest" description="Disordered" evidence="1">
    <location>
        <begin position="463"/>
        <end position="535"/>
    </location>
</feature>
<reference evidence="3 4" key="1">
    <citation type="submission" date="2019-01" db="EMBL/GenBank/DDBJ databases">
        <title>Sequencing of cultivated peanut Arachis hypogaea provides insights into genome evolution and oil improvement.</title>
        <authorList>
            <person name="Chen X."/>
        </authorList>
    </citation>
    <scope>NUCLEOTIDE SEQUENCE [LARGE SCALE GENOMIC DNA]</scope>
    <source>
        <strain evidence="4">cv. Fuhuasheng</strain>
        <tissue evidence="3">Leaves</tissue>
    </source>
</reference>
<evidence type="ECO:0000256" key="1">
    <source>
        <dbReference type="SAM" id="MobiDB-lite"/>
    </source>
</evidence>
<dbReference type="EMBL" id="SDMP01000007">
    <property type="protein sequence ID" value="RYR47075.1"/>
    <property type="molecule type" value="Genomic_DNA"/>
</dbReference>
<feature type="domain" description="PB1-like" evidence="2">
    <location>
        <begin position="3"/>
        <end position="97"/>
    </location>
</feature>
<accession>A0A445C801</accession>
<feature type="compositionally biased region" description="Polar residues" evidence="1">
    <location>
        <begin position="472"/>
        <end position="481"/>
    </location>
</feature>
<protein>
    <recommendedName>
        <fullName evidence="2">PB1-like domain-containing protein</fullName>
    </recommendedName>
</protein>
<dbReference type="Proteomes" id="UP000289738">
    <property type="component" value="Chromosome A07"/>
</dbReference>
<proteinExistence type="predicted"/>
<evidence type="ECO:0000259" key="2">
    <source>
        <dbReference type="Pfam" id="PF26130"/>
    </source>
</evidence>
<dbReference type="PANTHER" id="PTHR31973:SF187">
    <property type="entry name" value="MUTATOR TRANSPOSASE MUDRA PROTEIN"/>
    <property type="match status" value="1"/>
</dbReference>
<feature type="compositionally biased region" description="Acidic residues" evidence="1">
    <location>
        <begin position="164"/>
        <end position="184"/>
    </location>
</feature>
<dbReference type="PANTHER" id="PTHR31973">
    <property type="entry name" value="POLYPROTEIN, PUTATIVE-RELATED"/>
    <property type="match status" value="1"/>
</dbReference>